<dbReference type="AlphaFoldDB" id="A0A1S7P225"/>
<dbReference type="GO" id="GO:0003676">
    <property type="term" value="F:nucleic acid binding"/>
    <property type="evidence" value="ECO:0007669"/>
    <property type="project" value="InterPro"/>
</dbReference>
<dbReference type="Gene3D" id="3.40.1350.10">
    <property type="match status" value="1"/>
</dbReference>
<keyword evidence="2" id="KW-1185">Reference proteome</keyword>
<name>A0A1S7P225_9HYPH</name>
<reference evidence="2" key="1">
    <citation type="submission" date="2016-01" db="EMBL/GenBank/DDBJ databases">
        <authorList>
            <person name="Regsiter A."/>
            <person name="william w."/>
        </authorList>
    </citation>
    <scope>NUCLEOTIDE SEQUENCE [LARGE SCALE GENOMIC DNA]</scope>
    <source>
        <strain evidence="2">CFBP 6623</strain>
    </source>
</reference>
<dbReference type="Proteomes" id="UP000191988">
    <property type="component" value="Unassembled WGS sequence"/>
</dbReference>
<dbReference type="EMBL" id="FBWK01000011">
    <property type="protein sequence ID" value="CUX14805.1"/>
    <property type="molecule type" value="Genomic_DNA"/>
</dbReference>
<dbReference type="STRING" id="1183432.AGR3A_Cc190129"/>
<sequence>MEVSAIARNRACTLVIDKKELLENQNDLEAVPLPFIEADANGKDGGTEITLSELDSRLNFPTPDRLREVLIHEYGREDSFKVFVDGVQLSVEDVPGVTKRTESNLPEAGNVALHFTIADGKRLPKAPGIVLKVDGKVVGKPMMFGLDDDEEIPQSLVRRVYGEVELTGGDDFVTADWGGVIENSKGFQATRDYVQSVVKESLRETHARDMTLQKARLQRKINQRLQGLPEYRRRFAQETISRILQRFYGESDERIAVVVDVTLDAIEHDVYWTVLQEINASSHGDVATFAESLERFGLVELAGISQQATRRLEFLEHLQRLVENPKTLEKDVHTALEKNLWVLGRHYSMMSSNTTLKRMIETYCQQSFAGLRSAQRPDLLLSQDYRDSFLLIEFKRPSHPISREDIAQAEQYRDDLYTKLSSSSRMEILMVGKGRATTLNTQHMNESIAIKSYEALISAARTELNWLISSLS</sequence>
<accession>A0A1S7P225</accession>
<evidence type="ECO:0000313" key="2">
    <source>
        <dbReference type="Proteomes" id="UP000191988"/>
    </source>
</evidence>
<dbReference type="InterPro" id="IPR011856">
    <property type="entry name" value="tRNA_endonuc-like_dom_sf"/>
</dbReference>
<organism evidence="1 2">
    <name type="scientific">Agrobacterium tomkonis CFBP 6623</name>
    <dbReference type="NCBI Taxonomy" id="1183432"/>
    <lineage>
        <taxon>Bacteria</taxon>
        <taxon>Pseudomonadati</taxon>
        <taxon>Pseudomonadota</taxon>
        <taxon>Alphaproteobacteria</taxon>
        <taxon>Hyphomicrobiales</taxon>
        <taxon>Rhizobiaceae</taxon>
        <taxon>Rhizobium/Agrobacterium group</taxon>
        <taxon>Agrobacterium</taxon>
        <taxon>Agrobacterium tumefaciens complex</taxon>
    </lineage>
</organism>
<protein>
    <submittedName>
        <fullName evidence="1">Uncharacterized protein</fullName>
    </submittedName>
</protein>
<gene>
    <name evidence="1" type="ORF">AGR3A_Cc190129</name>
</gene>
<evidence type="ECO:0000313" key="1">
    <source>
        <dbReference type="EMBL" id="CUX14805.1"/>
    </source>
</evidence>
<proteinExistence type="predicted"/>